<dbReference type="AlphaFoldDB" id="L9W949"/>
<dbReference type="InterPro" id="IPR058357">
    <property type="entry name" value="DUF8044"/>
</dbReference>
<dbReference type="PATRIC" id="fig|1114856.3.peg.542"/>
<name>L9W949_9EURY</name>
<dbReference type="EMBL" id="AOHW01000006">
    <property type="protein sequence ID" value="ELY45801.1"/>
    <property type="molecule type" value="Genomic_DNA"/>
</dbReference>
<evidence type="ECO:0000256" key="1">
    <source>
        <dbReference type="SAM" id="Phobius"/>
    </source>
</evidence>
<evidence type="ECO:0000313" key="3">
    <source>
        <dbReference type="Proteomes" id="UP000011599"/>
    </source>
</evidence>
<feature type="transmembrane region" description="Helical" evidence="1">
    <location>
        <begin position="65"/>
        <end position="83"/>
    </location>
</feature>
<feature type="transmembrane region" description="Helical" evidence="1">
    <location>
        <begin position="21"/>
        <end position="45"/>
    </location>
</feature>
<keyword evidence="1" id="KW-0472">Membrane</keyword>
<keyword evidence="1" id="KW-1133">Transmembrane helix</keyword>
<reference evidence="2 3" key="1">
    <citation type="journal article" date="2014" name="PLoS Genet.">
        <title>Phylogenetically driven sequencing of extremely halophilic archaea reveals strategies for static and dynamic osmo-response.</title>
        <authorList>
            <person name="Becker E.A."/>
            <person name="Seitzer P.M."/>
            <person name="Tritt A."/>
            <person name="Larsen D."/>
            <person name="Krusor M."/>
            <person name="Yao A.I."/>
            <person name="Wu D."/>
            <person name="Madern D."/>
            <person name="Eisen J.A."/>
            <person name="Darling A.E."/>
            <person name="Facciotti M.T."/>
        </authorList>
    </citation>
    <scope>NUCLEOTIDE SEQUENCE [LARGE SCALE GENOMIC DNA]</scope>
    <source>
        <strain evidence="2 3">GA33</strain>
    </source>
</reference>
<proteinExistence type="predicted"/>
<dbReference type="Pfam" id="PF26161">
    <property type="entry name" value="DUF8044"/>
    <property type="match status" value="1"/>
</dbReference>
<gene>
    <name evidence="2" type="ORF">C496_02627</name>
</gene>
<accession>L9W949</accession>
<dbReference type="eggNOG" id="arCOG03875">
    <property type="taxonomic scope" value="Archaea"/>
</dbReference>
<organism evidence="2 3">
    <name type="scientific">Natronorubrum tibetense GA33</name>
    <dbReference type="NCBI Taxonomy" id="1114856"/>
    <lineage>
        <taxon>Archaea</taxon>
        <taxon>Methanobacteriati</taxon>
        <taxon>Methanobacteriota</taxon>
        <taxon>Stenosarchaea group</taxon>
        <taxon>Halobacteria</taxon>
        <taxon>Halobacteriales</taxon>
        <taxon>Natrialbaceae</taxon>
        <taxon>Natronorubrum</taxon>
    </lineage>
</organism>
<keyword evidence="1" id="KW-0812">Transmembrane</keyword>
<evidence type="ECO:0000313" key="2">
    <source>
        <dbReference type="EMBL" id="ELY45801.1"/>
    </source>
</evidence>
<protein>
    <submittedName>
        <fullName evidence="2">Uncharacterized protein</fullName>
    </submittedName>
</protein>
<dbReference type="Proteomes" id="UP000011599">
    <property type="component" value="Unassembled WGS sequence"/>
</dbReference>
<sequence>MTHHRWIQFVRWQMAWMVTAVFGLVALGALTYELFFLLTMLGLLVVSDLTAPSAVQPRWRSRLRLLLAFGLVAFSIVLMRRILEIQGIGILS</sequence>
<comment type="caution">
    <text evidence="2">The sequence shown here is derived from an EMBL/GenBank/DDBJ whole genome shotgun (WGS) entry which is preliminary data.</text>
</comment>
<keyword evidence="3" id="KW-1185">Reference proteome</keyword>